<dbReference type="Gene3D" id="3.30.70.240">
    <property type="match status" value="1"/>
</dbReference>
<keyword evidence="4" id="KW-1185">Reference proteome</keyword>
<feature type="coiled-coil region" evidence="1">
    <location>
        <begin position="100"/>
        <end position="127"/>
    </location>
</feature>
<dbReference type="GO" id="GO:0032051">
    <property type="term" value="F:clathrin light chain binding"/>
    <property type="evidence" value="ECO:0007669"/>
    <property type="project" value="TreeGrafter"/>
</dbReference>
<evidence type="ECO:0000313" key="3">
    <source>
        <dbReference type="EMBL" id="EKD02662.1"/>
    </source>
</evidence>
<accession>K1VSX8</accession>
<dbReference type="InterPro" id="IPR018978">
    <property type="entry name" value="SDO1/SBDS_central"/>
</dbReference>
<organism evidence="3 4">
    <name type="scientific">Trichosporon asahii var. asahii (strain CBS 8904)</name>
    <name type="common">Yeast</name>
    <dbReference type="NCBI Taxonomy" id="1220162"/>
    <lineage>
        <taxon>Eukaryota</taxon>
        <taxon>Fungi</taxon>
        <taxon>Dikarya</taxon>
        <taxon>Basidiomycota</taxon>
        <taxon>Agaricomycotina</taxon>
        <taxon>Tremellomycetes</taxon>
        <taxon>Trichosporonales</taxon>
        <taxon>Trichosporonaceae</taxon>
        <taxon>Trichosporon</taxon>
    </lineage>
</organism>
<dbReference type="eggNOG" id="KOG0985">
    <property type="taxonomic scope" value="Eukaryota"/>
</dbReference>
<dbReference type="CDD" id="cd04301">
    <property type="entry name" value="NAT_SF"/>
    <property type="match status" value="1"/>
</dbReference>
<name>K1VSX8_TRIAC</name>
<dbReference type="PANTHER" id="PTHR10292:SF1">
    <property type="entry name" value="CLATHRIN HEAVY CHAIN"/>
    <property type="match status" value="1"/>
</dbReference>
<dbReference type="InterPro" id="IPR012331">
    <property type="entry name" value="Clathrin_H-chain_linker"/>
</dbReference>
<dbReference type="eggNOG" id="KOG2917">
    <property type="taxonomic scope" value="Eukaryota"/>
</dbReference>
<dbReference type="InterPro" id="IPR016181">
    <property type="entry name" value="Acyl_CoA_acyltransferase"/>
</dbReference>
<sequence length="384" mass="43146">MDKVLEEGELQVNNLERGHQLASLSREIATLVAEMTVDPATKRKHTVGMVEKAMTEIGYSTRADKTAKAQALDLIRQLSQPDSVLPVERVRMRVRITMPAKDAKRIKEKLMELVEETEEEEMDAEWETTIETFKSLPNVPGSLSPILQYFGILLEKGELNKYESLELARPVIQQGKKQLLEKWLKENKLECSEELGDMVRTVDMNLALSVYLRANVPNKVVACFAELNQFDKIVLYSKKVGYTPDYAQLLQHLVRINPDKGAEFATQLQRLLKGPGSDVVLANYARLRSHVHKLEEDAFGGVTNLWFVSFVGVSPEAQGKGVGRVLCDAAARLVRDKADETGVRTLALVAISEDAMRFYKRLGFEERGYVEFKVGDAVPPEPRG</sequence>
<evidence type="ECO:0000313" key="4">
    <source>
        <dbReference type="Proteomes" id="UP000006757"/>
    </source>
</evidence>
<dbReference type="Pfam" id="PF13508">
    <property type="entry name" value="Acetyltransf_7"/>
    <property type="match status" value="1"/>
</dbReference>
<dbReference type="InterPro" id="IPR046928">
    <property type="entry name" value="SDO1/SBDS_C"/>
</dbReference>
<dbReference type="InterPro" id="IPR037188">
    <property type="entry name" value="Sdo1/SBDS_central_sf"/>
</dbReference>
<dbReference type="OrthoDB" id="10253092at2759"/>
<dbReference type="SUPFAM" id="SSF109728">
    <property type="entry name" value="Hypothetical protein AF0491, middle domain"/>
    <property type="match status" value="1"/>
</dbReference>
<reference evidence="3 4" key="1">
    <citation type="journal article" date="2012" name="Eukaryot. Cell">
        <title>Genome sequence of the Trichosporon asahii environmental strain CBS 8904.</title>
        <authorList>
            <person name="Yang R.Y."/>
            <person name="Li H.T."/>
            <person name="Zhu H."/>
            <person name="Zhou G.P."/>
            <person name="Wang M."/>
            <person name="Wang L."/>
        </authorList>
    </citation>
    <scope>NUCLEOTIDE SEQUENCE [LARGE SCALE GENOMIC DNA]</scope>
    <source>
        <strain evidence="3 4">CBS 8904</strain>
    </source>
</reference>
<dbReference type="HOGENOM" id="CLU_719990_0_0_1"/>
<dbReference type="AlphaFoldDB" id="K1VSX8"/>
<keyword evidence="1" id="KW-0175">Coiled coil</keyword>
<dbReference type="SUPFAM" id="SSF48371">
    <property type="entry name" value="ARM repeat"/>
    <property type="match status" value="1"/>
</dbReference>
<comment type="caution">
    <text evidence="3">The sequence shown here is derived from an EMBL/GenBank/DDBJ whole genome shotgun (WGS) entry which is preliminary data.</text>
</comment>
<dbReference type="GO" id="GO:0006895">
    <property type="term" value="P:Golgi to endosome transport"/>
    <property type="evidence" value="ECO:0007669"/>
    <property type="project" value="TreeGrafter"/>
</dbReference>
<dbReference type="GO" id="GO:0030479">
    <property type="term" value="C:actin cortical patch"/>
    <property type="evidence" value="ECO:0007669"/>
    <property type="project" value="TreeGrafter"/>
</dbReference>
<dbReference type="Gene3D" id="3.40.630.30">
    <property type="match status" value="1"/>
</dbReference>
<dbReference type="PROSITE" id="PS51186">
    <property type="entry name" value="GNAT"/>
    <property type="match status" value="1"/>
</dbReference>
<evidence type="ECO:0000256" key="1">
    <source>
        <dbReference type="SAM" id="Coils"/>
    </source>
</evidence>
<dbReference type="InParanoid" id="K1VSX8"/>
<proteinExistence type="predicted"/>
<gene>
    <name evidence="3" type="ORF">A1Q2_03088</name>
</gene>
<evidence type="ECO:0000259" key="2">
    <source>
        <dbReference type="PROSITE" id="PS51186"/>
    </source>
</evidence>
<dbReference type="InterPro" id="IPR016024">
    <property type="entry name" value="ARM-type_fold"/>
</dbReference>
<dbReference type="GO" id="GO:0042254">
    <property type="term" value="P:ribosome biogenesis"/>
    <property type="evidence" value="ECO:0007669"/>
    <property type="project" value="InterPro"/>
</dbReference>
<dbReference type="Pfam" id="PF20268">
    <property type="entry name" value="SBDS_C"/>
    <property type="match status" value="1"/>
</dbReference>
<dbReference type="GO" id="GO:0006898">
    <property type="term" value="P:receptor-mediated endocytosis"/>
    <property type="evidence" value="ECO:0007669"/>
    <property type="project" value="TreeGrafter"/>
</dbReference>
<dbReference type="Proteomes" id="UP000006757">
    <property type="component" value="Unassembled WGS sequence"/>
</dbReference>
<dbReference type="GO" id="GO:0016747">
    <property type="term" value="F:acyltransferase activity, transferring groups other than amino-acyl groups"/>
    <property type="evidence" value="ECO:0007669"/>
    <property type="project" value="InterPro"/>
</dbReference>
<dbReference type="GO" id="GO:0005829">
    <property type="term" value="C:cytosol"/>
    <property type="evidence" value="ECO:0007669"/>
    <property type="project" value="GOC"/>
</dbReference>
<dbReference type="Gene3D" id="1.10.10.900">
    <property type="entry name" value="SBDS protein C-terminal domain, subdomain 1"/>
    <property type="match status" value="1"/>
</dbReference>
<dbReference type="PANTHER" id="PTHR10292">
    <property type="entry name" value="CLATHRIN HEAVY CHAIN RELATED"/>
    <property type="match status" value="1"/>
</dbReference>
<dbReference type="Pfam" id="PF09377">
    <property type="entry name" value="SBDS_domain_II"/>
    <property type="match status" value="1"/>
</dbReference>
<dbReference type="GO" id="GO:0071439">
    <property type="term" value="C:clathrin complex"/>
    <property type="evidence" value="ECO:0007669"/>
    <property type="project" value="TreeGrafter"/>
</dbReference>
<dbReference type="InterPro" id="IPR000182">
    <property type="entry name" value="GNAT_dom"/>
</dbReference>
<feature type="domain" description="N-acetyltransferase" evidence="2">
    <location>
        <begin position="240"/>
        <end position="384"/>
    </location>
</feature>
<dbReference type="SUPFAM" id="SSF55729">
    <property type="entry name" value="Acyl-CoA N-acyltransferases (Nat)"/>
    <property type="match status" value="1"/>
</dbReference>
<dbReference type="STRING" id="1220162.K1VSX8"/>
<protein>
    <submittedName>
        <fullName evidence="3">Clathrin heavy chain 1</fullName>
    </submittedName>
</protein>
<dbReference type="EMBL" id="AMBO01000278">
    <property type="protein sequence ID" value="EKD02662.1"/>
    <property type="molecule type" value="Genomic_DNA"/>
</dbReference>
<dbReference type="Gene3D" id="1.25.40.30">
    <property type="match status" value="1"/>
</dbReference>